<feature type="transmembrane region" description="Helical" evidence="2">
    <location>
        <begin position="348"/>
        <end position="369"/>
    </location>
</feature>
<organism evidence="3 4">
    <name type="scientific">Chitinimonas taiwanensis DSM 18899</name>
    <dbReference type="NCBI Taxonomy" id="1121279"/>
    <lineage>
        <taxon>Bacteria</taxon>
        <taxon>Pseudomonadati</taxon>
        <taxon>Pseudomonadota</taxon>
        <taxon>Betaproteobacteria</taxon>
        <taxon>Neisseriales</taxon>
        <taxon>Chitinibacteraceae</taxon>
        <taxon>Chitinimonas</taxon>
    </lineage>
</organism>
<feature type="transmembrane region" description="Helical" evidence="2">
    <location>
        <begin position="564"/>
        <end position="582"/>
    </location>
</feature>
<dbReference type="RefSeq" id="WP_072427830.1">
    <property type="nucleotide sequence ID" value="NZ_FPKR01000004.1"/>
</dbReference>
<dbReference type="EMBL" id="FPKR01000004">
    <property type="protein sequence ID" value="SFZ74554.1"/>
    <property type="molecule type" value="Genomic_DNA"/>
</dbReference>
<feature type="region of interest" description="Disordered" evidence="1">
    <location>
        <begin position="59"/>
        <end position="91"/>
    </location>
</feature>
<sequence>MPWNELGLDPTLDERAIKRAYAARLKHTRPEDDAAAFGRLRDAYEAALHWVRWQQAEQAQAATEAAEPVAEATQSAPAADTAAHSATAPEPDPAVVQTVWWREQAGAQSDEAEPAWLALRRAAHERDYPDEELAADAERYGWLDVERAQPGPAEWLLRARFRLYHLYTDQLIRQLVSSGSEDAALACLPELLQWPLWEVLDARAVLEQSLADWLGGFEDTPLRLVAALAQWGGWLDAEGYARAGLSRPVLWLCERLRQESVWQDWQALARERGGDQATRQRSRVFAAVLLPSKPWQRWLAGYSGQLAAQVRHLLDEIEYAWPALFARLDPEMLAFWRGPQAGWANPPAFLLLPVLLCGLGGAGLLSYGLGELEGISPWAWLLLWLGTFIGCAAGTLWLGNLARYHWPRKLASWAETRPALHRALANGFAPLSGALFALLSSLIFSALFATELGAGALLLGLALAVLLYGARFAVCAWPERCLPAPYLRARAAGFRPLICAGIGLAIGLIGAAPLAAHEDSAEPATAFYWALAAVLATVFWLFALRHYAGKPPRQAAPSGWSPSWWWLLWGLMFLAPALSRMLKG</sequence>
<dbReference type="Proteomes" id="UP000186513">
    <property type="component" value="Unassembled WGS sequence"/>
</dbReference>
<name>A0A1K2HE17_9NEIS</name>
<gene>
    <name evidence="3" type="ORF">SAMN02745887_01302</name>
</gene>
<evidence type="ECO:0000313" key="4">
    <source>
        <dbReference type="Proteomes" id="UP000186513"/>
    </source>
</evidence>
<evidence type="ECO:0008006" key="5">
    <source>
        <dbReference type="Google" id="ProtNLM"/>
    </source>
</evidence>
<keyword evidence="2" id="KW-0812">Transmembrane</keyword>
<evidence type="ECO:0000256" key="1">
    <source>
        <dbReference type="SAM" id="MobiDB-lite"/>
    </source>
</evidence>
<feature type="transmembrane region" description="Helical" evidence="2">
    <location>
        <begin position="494"/>
        <end position="514"/>
    </location>
</feature>
<feature type="transmembrane region" description="Helical" evidence="2">
    <location>
        <begin position="381"/>
        <end position="402"/>
    </location>
</feature>
<dbReference type="OrthoDB" id="5524449at2"/>
<keyword evidence="2" id="KW-0472">Membrane</keyword>
<keyword evidence="2" id="KW-1133">Transmembrane helix</keyword>
<feature type="transmembrane region" description="Helical" evidence="2">
    <location>
        <begin position="454"/>
        <end position="474"/>
    </location>
</feature>
<protein>
    <recommendedName>
        <fullName evidence="5">J domain-containing protein</fullName>
    </recommendedName>
</protein>
<dbReference type="STRING" id="1121279.SAMN02745887_01302"/>
<proteinExistence type="predicted"/>
<feature type="transmembrane region" description="Helical" evidence="2">
    <location>
        <begin position="423"/>
        <end position="448"/>
    </location>
</feature>
<keyword evidence="4" id="KW-1185">Reference proteome</keyword>
<feature type="compositionally biased region" description="Low complexity" evidence="1">
    <location>
        <begin position="59"/>
        <end position="89"/>
    </location>
</feature>
<feature type="transmembrane region" description="Helical" evidence="2">
    <location>
        <begin position="526"/>
        <end position="544"/>
    </location>
</feature>
<reference evidence="3 4" key="1">
    <citation type="submission" date="2016-11" db="EMBL/GenBank/DDBJ databases">
        <authorList>
            <person name="Jaros S."/>
            <person name="Januszkiewicz K."/>
            <person name="Wedrychowicz H."/>
        </authorList>
    </citation>
    <scope>NUCLEOTIDE SEQUENCE [LARGE SCALE GENOMIC DNA]</scope>
    <source>
        <strain evidence="3 4">DSM 18899</strain>
    </source>
</reference>
<accession>A0A1K2HE17</accession>
<evidence type="ECO:0000313" key="3">
    <source>
        <dbReference type="EMBL" id="SFZ74554.1"/>
    </source>
</evidence>
<dbReference type="AlphaFoldDB" id="A0A1K2HE17"/>
<evidence type="ECO:0000256" key="2">
    <source>
        <dbReference type="SAM" id="Phobius"/>
    </source>
</evidence>